<evidence type="ECO:0000313" key="4">
    <source>
        <dbReference type="EMBL" id="GIZ51875.1"/>
    </source>
</evidence>
<proteinExistence type="predicted"/>
<comment type="catalytic activity">
    <reaction evidence="2">
        <text>2 GTP = 3',3'-c-di-GMP + 2 diphosphate</text>
        <dbReference type="Rhea" id="RHEA:24898"/>
        <dbReference type="ChEBI" id="CHEBI:33019"/>
        <dbReference type="ChEBI" id="CHEBI:37565"/>
        <dbReference type="ChEBI" id="CHEBI:58805"/>
        <dbReference type="EC" id="2.7.7.65"/>
    </reaction>
</comment>
<comment type="caution">
    <text evidence="4">The sequence shown here is derived from an EMBL/GenBank/DDBJ whole genome shotgun (WGS) entry which is preliminary data.</text>
</comment>
<dbReference type="Proteomes" id="UP000887222">
    <property type="component" value="Unassembled WGS sequence"/>
</dbReference>
<organism evidence="4 5">
    <name type="scientific">Noviherbaspirillum aridicola</name>
    <dbReference type="NCBI Taxonomy" id="2849687"/>
    <lineage>
        <taxon>Bacteria</taxon>
        <taxon>Pseudomonadati</taxon>
        <taxon>Pseudomonadota</taxon>
        <taxon>Betaproteobacteria</taxon>
        <taxon>Burkholderiales</taxon>
        <taxon>Oxalobacteraceae</taxon>
        <taxon>Noviherbaspirillum</taxon>
    </lineage>
</organism>
<sequence>MEALLKHMVDITCQRDHALLDSSVASALHELVGAEQVRVHELFRFRNELFMRPRAWIRDGKVVSAGESAGEQAGESAADYPVLLECMRQRATSAEEVDATGRHTLWLPIWLNDKVSTCLQVIADRPYPVETRHMIEGILAVYRNFQNILDYSERDSLTGLLNRKTFDEKFSRMLAAAQPDNQQDRPERRCQQSGTVGHWLAVCDIDHFKRVNDQFGHLYGDEVLILVANLLRSSFRAQDRVFRFGGEEFVVLLRSTTLEDARKIFDRFRRNVEQHDFPQVGKVSVSVGFASISTESPVVILGHADQALYYAKANGRNQVCFYDELVQRGELRSEVSNDTVEFF</sequence>
<dbReference type="InterPro" id="IPR000160">
    <property type="entry name" value="GGDEF_dom"/>
</dbReference>
<evidence type="ECO:0000313" key="5">
    <source>
        <dbReference type="Proteomes" id="UP000887222"/>
    </source>
</evidence>
<dbReference type="EMBL" id="BPMK01000007">
    <property type="protein sequence ID" value="GIZ51875.1"/>
    <property type="molecule type" value="Genomic_DNA"/>
</dbReference>
<name>A0ABQ4Q4Y8_9BURK</name>
<evidence type="ECO:0000259" key="3">
    <source>
        <dbReference type="PROSITE" id="PS50887"/>
    </source>
</evidence>
<keyword evidence="5" id="KW-1185">Reference proteome</keyword>
<dbReference type="InterPro" id="IPR050469">
    <property type="entry name" value="Diguanylate_Cyclase"/>
</dbReference>
<dbReference type="CDD" id="cd01949">
    <property type="entry name" value="GGDEF"/>
    <property type="match status" value="1"/>
</dbReference>
<dbReference type="Gene3D" id="3.30.70.270">
    <property type="match status" value="1"/>
</dbReference>
<evidence type="ECO:0000256" key="2">
    <source>
        <dbReference type="ARBA" id="ARBA00034247"/>
    </source>
</evidence>
<evidence type="ECO:0000256" key="1">
    <source>
        <dbReference type="ARBA" id="ARBA00012528"/>
    </source>
</evidence>
<dbReference type="EC" id="2.7.7.65" evidence="1"/>
<dbReference type="PROSITE" id="PS50887">
    <property type="entry name" value="GGDEF"/>
    <property type="match status" value="1"/>
</dbReference>
<feature type="domain" description="GGDEF" evidence="3">
    <location>
        <begin position="196"/>
        <end position="324"/>
    </location>
</feature>
<protein>
    <recommendedName>
        <fullName evidence="1">diguanylate cyclase</fullName>
        <ecNumber evidence="1">2.7.7.65</ecNumber>
    </recommendedName>
</protein>
<dbReference type="InterPro" id="IPR029787">
    <property type="entry name" value="Nucleotide_cyclase"/>
</dbReference>
<dbReference type="InterPro" id="IPR043128">
    <property type="entry name" value="Rev_trsase/Diguanyl_cyclase"/>
</dbReference>
<dbReference type="SUPFAM" id="SSF55073">
    <property type="entry name" value="Nucleotide cyclase"/>
    <property type="match status" value="1"/>
</dbReference>
<dbReference type="RefSeq" id="WP_220808034.1">
    <property type="nucleotide sequence ID" value="NZ_BPMK01000007.1"/>
</dbReference>
<accession>A0ABQ4Q4Y8</accession>
<reference evidence="4 5" key="1">
    <citation type="journal article" date="2022" name="Int. J. Syst. Evol. Microbiol.">
        <title>Noviherbaspirillum aridicola sp. nov., isolated from an arid soil in Pakistan.</title>
        <authorList>
            <person name="Khan I.U."/>
            <person name="Saqib M."/>
            <person name="Amin A."/>
            <person name="Hussain F."/>
            <person name="Li L."/>
            <person name="Liu Y.H."/>
            <person name="Fang B.Z."/>
            <person name="Ahmed I."/>
            <person name="Li W.J."/>
        </authorList>
    </citation>
    <scope>NUCLEOTIDE SEQUENCE [LARGE SCALE GENOMIC DNA]</scope>
    <source>
        <strain evidence="4 5">NCCP-691</strain>
    </source>
</reference>
<dbReference type="NCBIfam" id="TIGR00254">
    <property type="entry name" value="GGDEF"/>
    <property type="match status" value="1"/>
</dbReference>
<dbReference type="SMART" id="SM00267">
    <property type="entry name" value="GGDEF"/>
    <property type="match status" value="1"/>
</dbReference>
<dbReference type="PANTHER" id="PTHR45138">
    <property type="entry name" value="REGULATORY COMPONENTS OF SENSORY TRANSDUCTION SYSTEM"/>
    <property type="match status" value="1"/>
</dbReference>
<dbReference type="Pfam" id="PF00990">
    <property type="entry name" value="GGDEF"/>
    <property type="match status" value="1"/>
</dbReference>
<dbReference type="PANTHER" id="PTHR45138:SF9">
    <property type="entry name" value="DIGUANYLATE CYCLASE DGCM-RELATED"/>
    <property type="match status" value="1"/>
</dbReference>
<gene>
    <name evidence="4" type="ORF">NCCP691_18890</name>
</gene>